<comment type="caution">
    <text evidence="2">The sequence shown here is derived from an EMBL/GenBank/DDBJ whole genome shotgun (WGS) entry which is preliminary data.</text>
</comment>
<name>A0AAD5RQS8_9PEZI</name>
<dbReference type="Proteomes" id="UP001201980">
    <property type="component" value="Unassembled WGS sequence"/>
</dbReference>
<gene>
    <name evidence="2" type="ORF">MKZ38_001032</name>
</gene>
<evidence type="ECO:0000313" key="3">
    <source>
        <dbReference type="Proteomes" id="UP001201980"/>
    </source>
</evidence>
<organism evidence="2 3">
    <name type="scientific">Zalerion maritima</name>
    <dbReference type="NCBI Taxonomy" id="339359"/>
    <lineage>
        <taxon>Eukaryota</taxon>
        <taxon>Fungi</taxon>
        <taxon>Dikarya</taxon>
        <taxon>Ascomycota</taxon>
        <taxon>Pezizomycotina</taxon>
        <taxon>Sordariomycetes</taxon>
        <taxon>Lulworthiomycetidae</taxon>
        <taxon>Lulworthiales</taxon>
        <taxon>Lulworthiaceae</taxon>
        <taxon>Zalerion</taxon>
    </lineage>
</organism>
<protein>
    <submittedName>
        <fullName evidence="2">Uncharacterized protein</fullName>
    </submittedName>
</protein>
<feature type="compositionally biased region" description="Basic and acidic residues" evidence="1">
    <location>
        <begin position="238"/>
        <end position="255"/>
    </location>
</feature>
<feature type="region of interest" description="Disordered" evidence="1">
    <location>
        <begin position="526"/>
        <end position="550"/>
    </location>
</feature>
<proteinExistence type="predicted"/>
<feature type="region of interest" description="Disordered" evidence="1">
    <location>
        <begin position="207"/>
        <end position="255"/>
    </location>
</feature>
<feature type="region of interest" description="Disordered" evidence="1">
    <location>
        <begin position="317"/>
        <end position="446"/>
    </location>
</feature>
<dbReference type="AlphaFoldDB" id="A0AAD5RQS8"/>
<sequence>MPPPQWLPPQVHPERLSQQFRHRIGLPLTKLAHDAITFRPPAFHRQLDTLSSALERVIDATEEVEKKRRSGRTWVDSLALSVASSVAQWKRGLLPGSSGGNDSENEDIAAHDLRTLAEGMQEEVGGLGIWLNEIGYEDGLPPSLSAKAREIEMRIVEPLRRWKIRYHMGDGDDEVGFHGYVGVLREIANRIDTELEGVYQLFASMDARTPSSSSHSNKSVRSLARNSSVIRTVPRAGSEGDRERDEIQMLDNDEKVETDSLAWDVDGEDEELTRGRSRSPRWGITSASNATRERRKAKGIGEKKTKTKKGFFGFGFTGSGFESPGYSTPGDAGTEDVKPKGSPEKTNETQETMSDPSKSATELESGAEIPLARGGENGRSRSGVVRCDNVEESQTNPMPEVPRKHIDDNPVLSANEAPQGGMTTEAKVEEARSASPPLLPRPDRDIPQIIIVTEDDDEHSKSPNHSDHSSNIHKYVVTSDGVRQEPQDAVVLAMEHGIAPYDTPDPRHIAEEPQRDMIVVEEDDTGDEFPVDQPYFHHKHTASPTATRKDHASHAAILYEEPKTPGVMVRYQAPSEFPGLYEEYGPELEPRSSSEIVAPRGMDMIVVDEDEDDGDSMTRTYYGYKSRYSPEPAREAESHASMHNAHPFHEEDIYSTTSRERDPSSGKIEEAHVLPRNNEDSAAGDEFKQTNDHQDETEPAQHPSSRKNGETIRMEEPTDPSSEEEIKLGTITSVEDGGGKIKGSIAGAVYEHPASTHEHLPVCASEMLAPDENGIFATIPETENPVDAPLVAAPASPSQTLPNEAAQHEPSGMVVTEQVDSPNRDPNHISSSIQPALEVHSTLASPVQAASVPLPEEPFEDESVALRNPKECSENSAQPTRSKTSPPPAENAAASIPTSPVATYSGLGIKPRASSRGGFGIAPFISASVAAAPSIVVASGDEVIMPEAEAKTQAVQVISAIEEHANSDGTDNVGEGASERNSSAELVGDTADGAGSNVPKVVVNGGNGENASVMVGTKDTDIAAANLAAASDGDDDAKSQAGLEVTTKPEFRLLSDDEDAGAGDDETFTLMDEDKTFTVDPISAGNGKVGNGAEGSMNGSE</sequence>
<evidence type="ECO:0000256" key="1">
    <source>
        <dbReference type="SAM" id="MobiDB-lite"/>
    </source>
</evidence>
<dbReference type="EMBL" id="JAKWBI020000124">
    <property type="protein sequence ID" value="KAJ2902123.1"/>
    <property type="molecule type" value="Genomic_DNA"/>
</dbReference>
<feature type="region of interest" description="Disordered" evidence="1">
    <location>
        <begin position="788"/>
        <end position="830"/>
    </location>
</feature>
<keyword evidence="3" id="KW-1185">Reference proteome</keyword>
<feature type="compositionally biased region" description="Polar residues" evidence="1">
    <location>
        <begin position="874"/>
        <end position="884"/>
    </location>
</feature>
<feature type="region of interest" description="Disordered" evidence="1">
    <location>
        <begin position="605"/>
        <end position="739"/>
    </location>
</feature>
<feature type="compositionally biased region" description="Acidic residues" evidence="1">
    <location>
        <begin position="606"/>
        <end position="615"/>
    </location>
</feature>
<feature type="region of interest" description="Disordered" evidence="1">
    <location>
        <begin position="860"/>
        <end position="903"/>
    </location>
</feature>
<reference evidence="2" key="1">
    <citation type="submission" date="2022-07" db="EMBL/GenBank/DDBJ databases">
        <title>Draft genome sequence of Zalerion maritima ATCC 34329, a (micro)plastics degrading marine fungus.</title>
        <authorList>
            <person name="Paco A."/>
            <person name="Goncalves M.F.M."/>
            <person name="Rocha-Santos T.A.P."/>
            <person name="Alves A."/>
        </authorList>
    </citation>
    <scope>NUCLEOTIDE SEQUENCE</scope>
    <source>
        <strain evidence="2">ATCC 34329</strain>
    </source>
</reference>
<feature type="region of interest" description="Disordered" evidence="1">
    <location>
        <begin position="1078"/>
        <end position="1101"/>
    </location>
</feature>
<evidence type="ECO:0000313" key="2">
    <source>
        <dbReference type="EMBL" id="KAJ2902123.1"/>
    </source>
</evidence>
<accession>A0AAD5RQS8</accession>
<feature type="region of interest" description="Disordered" evidence="1">
    <location>
        <begin position="267"/>
        <end position="304"/>
    </location>
</feature>
<feature type="compositionally biased region" description="Basic and acidic residues" evidence="1">
    <location>
        <begin position="707"/>
        <end position="716"/>
    </location>
</feature>
<feature type="compositionally biased region" description="Basic and acidic residues" evidence="1">
    <location>
        <begin position="647"/>
        <end position="696"/>
    </location>
</feature>
<feature type="compositionally biased region" description="Basic and acidic residues" evidence="1">
    <location>
        <begin position="335"/>
        <end position="348"/>
    </location>
</feature>
<feature type="compositionally biased region" description="Polar residues" evidence="1">
    <location>
        <begin position="349"/>
        <end position="362"/>
    </location>
</feature>
<feature type="region of interest" description="Disordered" evidence="1">
    <location>
        <begin position="966"/>
        <end position="997"/>
    </location>
</feature>
<feature type="compositionally biased region" description="Low complexity" evidence="1">
    <location>
        <begin position="211"/>
        <end position="222"/>
    </location>
</feature>